<feature type="compositionally biased region" description="Low complexity" evidence="8">
    <location>
        <begin position="391"/>
        <end position="406"/>
    </location>
</feature>
<dbReference type="EMBL" id="JAGTXO010000006">
    <property type="protein sequence ID" value="KAG8467483.1"/>
    <property type="molecule type" value="Genomic_DNA"/>
</dbReference>
<keyword evidence="4 7" id="KW-0963">Cytoplasm</keyword>
<dbReference type="OrthoDB" id="203821at2759"/>
<feature type="domain" description="Nmd3 N-terminal" evidence="9">
    <location>
        <begin position="12"/>
        <end position="239"/>
    </location>
</feature>
<evidence type="ECO:0000256" key="3">
    <source>
        <dbReference type="ARBA" id="ARBA00022448"/>
    </source>
</evidence>
<dbReference type="GO" id="GO:0005634">
    <property type="term" value="C:nucleus"/>
    <property type="evidence" value="ECO:0007669"/>
    <property type="project" value="UniProtKB-SubCell"/>
</dbReference>
<feature type="compositionally biased region" description="Basic residues" evidence="8">
    <location>
        <begin position="344"/>
        <end position="355"/>
    </location>
</feature>
<reference evidence="12" key="1">
    <citation type="submission" date="2021-05" db="EMBL/GenBank/DDBJ databases">
        <title>The genome of the haptophyte Pavlova lutheri (Diacronema luteri, Pavlovales) - a model for lipid biosynthesis in eukaryotic algae.</title>
        <authorList>
            <person name="Hulatt C.J."/>
            <person name="Posewitz M.C."/>
        </authorList>
    </citation>
    <scope>NUCLEOTIDE SEQUENCE</scope>
    <source>
        <strain evidence="12">NIVA-4/92</strain>
    </source>
</reference>
<proteinExistence type="inferred from homology"/>
<dbReference type="AlphaFoldDB" id="A0A8J6CH86"/>
<feature type="domain" description="60S ribosomal export protein NMD3 OB-fold" evidence="10">
    <location>
        <begin position="407"/>
        <end position="479"/>
    </location>
</feature>
<gene>
    <name evidence="12" type="ORF">KFE25_000799</name>
</gene>
<feature type="domain" description="60S ribosomal export protein NMD3 SH3" evidence="11">
    <location>
        <begin position="242"/>
        <end position="289"/>
    </location>
</feature>
<dbReference type="PANTHER" id="PTHR12746:SF2">
    <property type="entry name" value="60S RIBOSOMAL EXPORT PROTEIN NMD3"/>
    <property type="match status" value="1"/>
</dbReference>
<dbReference type="GO" id="GO:0000055">
    <property type="term" value="P:ribosomal large subunit export from nucleus"/>
    <property type="evidence" value="ECO:0007669"/>
    <property type="project" value="TreeGrafter"/>
</dbReference>
<dbReference type="Pfam" id="PF21192">
    <property type="entry name" value="OB_NMD3"/>
    <property type="match status" value="1"/>
</dbReference>
<sequence>MQVDDELPDVLCCECGTGTRPNPTNMCVECLRSRIDITEGIARQVAQSHCRGCERYERSGGWVVCEPESKELLAILLKRVRGLDKVHLVDASFIWTEAHSKRMRVKLTVQREIVTGAVLQATLIVEFVISNKQCDKCARVEAKDYWVSCVQLRQKVAHKRTMFWLEQLILKHRAHADSTSIAEMRDGIDFFHGERNHSEKLLSFLQTVAPLRYKTSRQMITQDTHTGVCRNKYTYSIEVAPVCKDDLVCLPAETARTLASVHPLVLCTKVGAHLHFTDPRTLQTVELLPAAFWKRPFTSACTREHLREFVVLDVTPLDCPGRSHANGAGGGASGGAGDNASSRAGRRVRGKRNGKRAADDDNASLGGASDAGGGGGARGMQNERKALGSCAPSAARSTGTRRAAPGEQRLQLAEVTVARATDLGKNDLTYVVTSHLGGVLKAGDHVKGYDLMSRTLDMSDFPALSGKEEQLPEIVLVRKAYAMAKRKRRLWRLKALRKELDEGLTAMDVERNRTDYETFLRDLEEDKEMRAEVNLYKNPAALARASPGAKAKAQAGAAAAAVVGGDDDDDDGISEADVGLEELLDDLALGDNETFDVDERGGASADSFAPAPFVAPGAGAFHFT</sequence>
<dbReference type="InterPro" id="IPR007064">
    <property type="entry name" value="Nmd3_N"/>
</dbReference>
<evidence type="ECO:0000259" key="11">
    <source>
        <dbReference type="Pfam" id="PF21193"/>
    </source>
</evidence>
<dbReference type="Pfam" id="PF04981">
    <property type="entry name" value="NMD3"/>
    <property type="match status" value="1"/>
</dbReference>
<feature type="compositionally biased region" description="Gly residues" evidence="8">
    <location>
        <begin position="369"/>
        <end position="378"/>
    </location>
</feature>
<feature type="region of interest" description="Disordered" evidence="8">
    <location>
        <begin position="325"/>
        <end position="407"/>
    </location>
</feature>
<evidence type="ECO:0000256" key="7">
    <source>
        <dbReference type="RuleBase" id="RU364108"/>
    </source>
</evidence>
<dbReference type="GO" id="GO:0043023">
    <property type="term" value="F:ribosomal large subunit binding"/>
    <property type="evidence" value="ECO:0007669"/>
    <property type="project" value="InterPro"/>
</dbReference>
<comment type="similarity">
    <text evidence="1 7">Belongs to the NMD3 family.</text>
</comment>
<dbReference type="Pfam" id="PF21193">
    <property type="entry name" value="NMD_SH3"/>
    <property type="match status" value="1"/>
</dbReference>
<evidence type="ECO:0000256" key="8">
    <source>
        <dbReference type="SAM" id="MobiDB-lite"/>
    </source>
</evidence>
<keyword evidence="13" id="KW-1185">Reference proteome</keyword>
<evidence type="ECO:0000256" key="1">
    <source>
        <dbReference type="ARBA" id="ARBA00009794"/>
    </source>
</evidence>
<accession>A0A8J6CH86</accession>
<dbReference type="Proteomes" id="UP000751190">
    <property type="component" value="Unassembled WGS sequence"/>
</dbReference>
<evidence type="ECO:0000259" key="10">
    <source>
        <dbReference type="Pfam" id="PF21192"/>
    </source>
</evidence>
<organism evidence="12 13">
    <name type="scientific">Diacronema lutheri</name>
    <name type="common">Unicellular marine alga</name>
    <name type="synonym">Monochrysis lutheri</name>
    <dbReference type="NCBI Taxonomy" id="2081491"/>
    <lineage>
        <taxon>Eukaryota</taxon>
        <taxon>Haptista</taxon>
        <taxon>Haptophyta</taxon>
        <taxon>Pavlovophyceae</taxon>
        <taxon>Pavlovales</taxon>
        <taxon>Pavlovaceae</taxon>
        <taxon>Diacronema</taxon>
    </lineage>
</organism>
<dbReference type="InterPro" id="IPR039768">
    <property type="entry name" value="Nmd3"/>
</dbReference>
<dbReference type="InterPro" id="IPR048898">
    <property type="entry name" value="OB_NMD3"/>
</dbReference>
<dbReference type="PANTHER" id="PTHR12746">
    <property type="entry name" value="NONSENSE-MEDIATED MRNA DECAY PROTEIN 3"/>
    <property type="match status" value="1"/>
</dbReference>
<evidence type="ECO:0000256" key="4">
    <source>
        <dbReference type="ARBA" id="ARBA00022490"/>
    </source>
</evidence>
<protein>
    <recommendedName>
        <fullName evidence="2 7">60S ribosomal export protein NMD3</fullName>
    </recommendedName>
</protein>
<evidence type="ECO:0000313" key="12">
    <source>
        <dbReference type="EMBL" id="KAG8467483.1"/>
    </source>
</evidence>
<comment type="function">
    <text evidence="7">Acts as an adapter for the XPO1/CRM1-mediated export of the 60S ribosomal subunit.</text>
</comment>
<dbReference type="GO" id="GO:0005737">
    <property type="term" value="C:cytoplasm"/>
    <property type="evidence" value="ECO:0007669"/>
    <property type="project" value="UniProtKB-SubCell"/>
</dbReference>
<dbReference type="InterPro" id="IPR048899">
    <property type="entry name" value="NMD_SH3"/>
</dbReference>
<comment type="subcellular location">
    <subcellularLocation>
        <location evidence="7">Cytoplasm</location>
    </subcellularLocation>
    <subcellularLocation>
        <location evidence="7">Nucleus</location>
    </subcellularLocation>
</comment>
<evidence type="ECO:0000256" key="6">
    <source>
        <dbReference type="ARBA" id="ARBA00023242"/>
    </source>
</evidence>
<evidence type="ECO:0000259" key="9">
    <source>
        <dbReference type="Pfam" id="PF04981"/>
    </source>
</evidence>
<keyword evidence="6 7" id="KW-0539">Nucleus</keyword>
<dbReference type="OMA" id="WEVVIVK"/>
<comment type="caution">
    <text evidence="12">The sequence shown here is derived from an EMBL/GenBank/DDBJ whole genome shotgun (WGS) entry which is preliminary data.</text>
</comment>
<keyword evidence="5 7" id="KW-0653">Protein transport</keyword>
<evidence type="ECO:0000256" key="2">
    <source>
        <dbReference type="ARBA" id="ARBA00017035"/>
    </source>
</evidence>
<keyword evidence="3 7" id="KW-0813">Transport</keyword>
<evidence type="ECO:0000256" key="5">
    <source>
        <dbReference type="ARBA" id="ARBA00022927"/>
    </source>
</evidence>
<dbReference type="GO" id="GO:0015031">
    <property type="term" value="P:protein transport"/>
    <property type="evidence" value="ECO:0007669"/>
    <property type="project" value="UniProtKB-KW"/>
</dbReference>
<name>A0A8J6CH86_DIALT</name>
<evidence type="ECO:0000313" key="13">
    <source>
        <dbReference type="Proteomes" id="UP000751190"/>
    </source>
</evidence>
<feature type="compositionally biased region" description="Gly residues" evidence="8">
    <location>
        <begin position="327"/>
        <end position="337"/>
    </location>
</feature>